<evidence type="ECO:0000256" key="1">
    <source>
        <dbReference type="ARBA" id="ARBA00022676"/>
    </source>
</evidence>
<dbReference type="EMBL" id="BAABLP010000006">
    <property type="protein sequence ID" value="GAA4753736.1"/>
    <property type="molecule type" value="Genomic_DNA"/>
</dbReference>
<dbReference type="InterPro" id="IPR028098">
    <property type="entry name" value="Glyco_trans_4-like_N"/>
</dbReference>
<feature type="domain" description="Glycosyltransferase subfamily 4-like N-terminal" evidence="3">
    <location>
        <begin position="20"/>
        <end position="183"/>
    </location>
</feature>
<sequence>MVDAEPPVALVAHPGAELYGSDRVMLETVAGLIERGWRVVLAVPSDGPLLDSARALGAEIELLEVPVLRKSVLRPRELPRFLTRSAAAWRQVGALLGRVRPDVVYVSTLTVPLWIARARAGGVPVVAHVHESERQAPKALRAAIALPLRLADRVLVNSAFSRDSLTEIVPSLGRRSVVVYNGVAGPSQVREARADLDGGLRIVYVGRLSPRKGVDVAVDALAALAGSGVDARLDLVGAVFTGYEWYEQQLRSQVAALDLDDRVTFHGFRPDVWATLAGADVAVVPSRLEEPFGNTAVEAVLAGRPVVVSAIGGLAEAIDGFASAIPVAPDDPHALADALHRIARDWSAFRRAAARFAPIAADRYSTDAYRRTVTEEITRTSSTHPQHALAS</sequence>
<dbReference type="Pfam" id="PF13439">
    <property type="entry name" value="Glyco_transf_4"/>
    <property type="match status" value="1"/>
</dbReference>
<dbReference type="Pfam" id="PF13692">
    <property type="entry name" value="Glyco_trans_1_4"/>
    <property type="match status" value="1"/>
</dbReference>
<comment type="caution">
    <text evidence="4">The sequence shown here is derived from an EMBL/GenBank/DDBJ whole genome shotgun (WGS) entry which is preliminary data.</text>
</comment>
<proteinExistence type="predicted"/>
<keyword evidence="5" id="KW-1185">Reference proteome</keyword>
<dbReference type="RefSeq" id="WP_345481952.1">
    <property type="nucleotide sequence ID" value="NZ_BAABLP010000006.1"/>
</dbReference>
<accession>A0ABP8ZDG4</accession>
<dbReference type="Proteomes" id="UP001500121">
    <property type="component" value="Unassembled WGS sequence"/>
</dbReference>
<name>A0ABP8ZDG4_9MICO</name>
<dbReference type="Gene3D" id="3.40.50.2000">
    <property type="entry name" value="Glycogen Phosphorylase B"/>
    <property type="match status" value="2"/>
</dbReference>
<evidence type="ECO:0000259" key="3">
    <source>
        <dbReference type="Pfam" id="PF13439"/>
    </source>
</evidence>
<dbReference type="SUPFAM" id="SSF53756">
    <property type="entry name" value="UDP-Glycosyltransferase/glycogen phosphorylase"/>
    <property type="match status" value="1"/>
</dbReference>
<protein>
    <submittedName>
        <fullName evidence="4">Glycosyltransferase family 4 protein</fullName>
    </submittedName>
</protein>
<keyword evidence="2" id="KW-0808">Transferase</keyword>
<gene>
    <name evidence="4" type="ORF">GCM10025783_28310</name>
</gene>
<evidence type="ECO:0000256" key="2">
    <source>
        <dbReference type="ARBA" id="ARBA00022679"/>
    </source>
</evidence>
<reference evidence="5" key="1">
    <citation type="journal article" date="2019" name="Int. J. Syst. Evol. Microbiol.">
        <title>The Global Catalogue of Microorganisms (GCM) 10K type strain sequencing project: providing services to taxonomists for standard genome sequencing and annotation.</title>
        <authorList>
            <consortium name="The Broad Institute Genomics Platform"/>
            <consortium name="The Broad Institute Genome Sequencing Center for Infectious Disease"/>
            <person name="Wu L."/>
            <person name="Ma J."/>
        </authorList>
    </citation>
    <scope>NUCLEOTIDE SEQUENCE [LARGE SCALE GENOMIC DNA]</scope>
    <source>
        <strain evidence="5">JCM 19015</strain>
    </source>
</reference>
<dbReference type="PANTHER" id="PTHR12526:SF636">
    <property type="entry name" value="BLL3647 PROTEIN"/>
    <property type="match status" value="1"/>
</dbReference>
<keyword evidence="1" id="KW-0328">Glycosyltransferase</keyword>
<evidence type="ECO:0000313" key="5">
    <source>
        <dbReference type="Proteomes" id="UP001500121"/>
    </source>
</evidence>
<evidence type="ECO:0000313" key="4">
    <source>
        <dbReference type="EMBL" id="GAA4753736.1"/>
    </source>
</evidence>
<dbReference type="CDD" id="cd03811">
    <property type="entry name" value="GT4_GT28_WabH-like"/>
    <property type="match status" value="1"/>
</dbReference>
<dbReference type="PANTHER" id="PTHR12526">
    <property type="entry name" value="GLYCOSYLTRANSFERASE"/>
    <property type="match status" value="1"/>
</dbReference>
<organism evidence="4 5">
    <name type="scientific">Amnibacterium soli</name>
    <dbReference type="NCBI Taxonomy" id="1282736"/>
    <lineage>
        <taxon>Bacteria</taxon>
        <taxon>Bacillati</taxon>
        <taxon>Actinomycetota</taxon>
        <taxon>Actinomycetes</taxon>
        <taxon>Micrococcales</taxon>
        <taxon>Microbacteriaceae</taxon>
        <taxon>Amnibacterium</taxon>
    </lineage>
</organism>